<dbReference type="Proteomes" id="UP000186102">
    <property type="component" value="Unassembled WGS sequence"/>
</dbReference>
<keyword evidence="2" id="KW-1185">Reference proteome</keyword>
<organism evidence="1 2">
    <name type="scientific">Desulfosporosinus metallidurans</name>
    <dbReference type="NCBI Taxonomy" id="1888891"/>
    <lineage>
        <taxon>Bacteria</taxon>
        <taxon>Bacillati</taxon>
        <taxon>Bacillota</taxon>
        <taxon>Clostridia</taxon>
        <taxon>Eubacteriales</taxon>
        <taxon>Desulfitobacteriaceae</taxon>
        <taxon>Desulfosporosinus</taxon>
    </lineage>
</organism>
<accession>A0A1Q8QNF5</accession>
<dbReference type="EMBL" id="MLBF01000038">
    <property type="protein sequence ID" value="OLN28871.1"/>
    <property type="molecule type" value="Genomic_DNA"/>
</dbReference>
<comment type="caution">
    <text evidence="1">The sequence shown here is derived from an EMBL/GenBank/DDBJ whole genome shotgun (WGS) entry which is preliminary data.</text>
</comment>
<protein>
    <submittedName>
        <fullName evidence="1">Uncharacterized protein</fullName>
    </submittedName>
</protein>
<evidence type="ECO:0000313" key="2">
    <source>
        <dbReference type="Proteomes" id="UP000186102"/>
    </source>
</evidence>
<gene>
    <name evidence="1" type="ORF">DSOL_3814</name>
</gene>
<reference evidence="1 2" key="1">
    <citation type="submission" date="2016-09" db="EMBL/GenBank/DDBJ databases">
        <title>Complete genome of Desulfosporosinus sp. OL.</title>
        <authorList>
            <person name="Mardanov A."/>
            <person name="Beletsky A."/>
            <person name="Panova A."/>
            <person name="Karnachuk O."/>
            <person name="Ravin N."/>
        </authorList>
    </citation>
    <scope>NUCLEOTIDE SEQUENCE [LARGE SCALE GENOMIC DNA]</scope>
    <source>
        <strain evidence="1 2">OL</strain>
    </source>
</reference>
<evidence type="ECO:0000313" key="1">
    <source>
        <dbReference type="EMBL" id="OLN28871.1"/>
    </source>
</evidence>
<sequence length="57" mass="6709">METLDNSQLDRAVALLNHDFTEKILTHEKLNPLKIASLLLRPWVSLKQKTTRRQVKR</sequence>
<proteinExistence type="predicted"/>
<name>A0A1Q8QNF5_9FIRM</name>
<dbReference type="AlphaFoldDB" id="A0A1Q8QNF5"/>